<dbReference type="SMART" id="SM00448">
    <property type="entry name" value="REC"/>
    <property type="match status" value="1"/>
</dbReference>
<dbReference type="SUPFAM" id="SSF52172">
    <property type="entry name" value="CheY-like"/>
    <property type="match status" value="1"/>
</dbReference>
<dbReference type="InterPro" id="IPR011006">
    <property type="entry name" value="CheY-like_superfamily"/>
</dbReference>
<evidence type="ECO:0000256" key="5">
    <source>
        <dbReference type="PROSITE-ProRule" id="PRU00169"/>
    </source>
</evidence>
<dbReference type="SUPFAM" id="SSF46894">
    <property type="entry name" value="C-terminal effector domain of the bipartite response regulators"/>
    <property type="match status" value="1"/>
</dbReference>
<evidence type="ECO:0000256" key="1">
    <source>
        <dbReference type="ARBA" id="ARBA00022553"/>
    </source>
</evidence>
<feature type="modified residue" description="4-aspartylphosphate" evidence="5">
    <location>
        <position position="57"/>
    </location>
</feature>
<dbReference type="CDD" id="cd17535">
    <property type="entry name" value="REC_NarL-like"/>
    <property type="match status" value="1"/>
</dbReference>
<dbReference type="InterPro" id="IPR001789">
    <property type="entry name" value="Sig_transdc_resp-reg_receiver"/>
</dbReference>
<proteinExistence type="predicted"/>
<reference evidence="8 9" key="1">
    <citation type="journal article" date="2014" name="Int. J. Syst. Evol. Microbiol.">
        <title>Complete genome sequence of Corynebacterium casei LMG S-19264T (=DSM 44701T), isolated from a smear-ripened cheese.</title>
        <authorList>
            <consortium name="US DOE Joint Genome Institute (JGI-PGF)"/>
            <person name="Walter F."/>
            <person name="Albersmeier A."/>
            <person name="Kalinowski J."/>
            <person name="Ruckert C."/>
        </authorList>
    </citation>
    <scope>NUCLEOTIDE SEQUENCE [LARGE SCALE GENOMIC DNA]</scope>
    <source>
        <strain evidence="8 9">CGMCC 4.7111</strain>
    </source>
</reference>
<dbReference type="PANTHER" id="PTHR43214:SF24">
    <property type="entry name" value="TRANSCRIPTIONAL REGULATORY PROTEIN NARL-RELATED"/>
    <property type="match status" value="1"/>
</dbReference>
<dbReference type="GO" id="GO:0003677">
    <property type="term" value="F:DNA binding"/>
    <property type="evidence" value="ECO:0007669"/>
    <property type="project" value="UniProtKB-KW"/>
</dbReference>
<keyword evidence="4" id="KW-0804">Transcription</keyword>
<dbReference type="PRINTS" id="PR00038">
    <property type="entry name" value="HTHLUXR"/>
</dbReference>
<evidence type="ECO:0000259" key="6">
    <source>
        <dbReference type="PROSITE" id="PS50043"/>
    </source>
</evidence>
<dbReference type="CDD" id="cd06170">
    <property type="entry name" value="LuxR_C_like"/>
    <property type="match status" value="1"/>
</dbReference>
<evidence type="ECO:0000256" key="4">
    <source>
        <dbReference type="ARBA" id="ARBA00023163"/>
    </source>
</evidence>
<feature type="domain" description="Response regulatory" evidence="7">
    <location>
        <begin position="7"/>
        <end position="127"/>
    </location>
</feature>
<feature type="domain" description="HTH luxR-type" evidence="6">
    <location>
        <begin position="149"/>
        <end position="220"/>
    </location>
</feature>
<dbReference type="AlphaFoldDB" id="A0A917Y5Z8"/>
<dbReference type="Proteomes" id="UP000600365">
    <property type="component" value="Unassembled WGS sequence"/>
</dbReference>
<accession>A0A917Y5Z8</accession>
<evidence type="ECO:0000313" key="9">
    <source>
        <dbReference type="Proteomes" id="UP000600365"/>
    </source>
</evidence>
<dbReference type="Pfam" id="PF00196">
    <property type="entry name" value="GerE"/>
    <property type="match status" value="1"/>
</dbReference>
<dbReference type="GO" id="GO:0006355">
    <property type="term" value="P:regulation of DNA-templated transcription"/>
    <property type="evidence" value="ECO:0007669"/>
    <property type="project" value="InterPro"/>
</dbReference>
<keyword evidence="9" id="KW-1185">Reference proteome</keyword>
<keyword evidence="2" id="KW-0805">Transcription regulation</keyword>
<dbReference type="InterPro" id="IPR058245">
    <property type="entry name" value="NreC/VraR/RcsB-like_REC"/>
</dbReference>
<dbReference type="EMBL" id="BMMM01000007">
    <property type="protein sequence ID" value="GGN68459.1"/>
    <property type="molecule type" value="Genomic_DNA"/>
</dbReference>
<comment type="caution">
    <text evidence="8">The sequence shown here is derived from an EMBL/GenBank/DDBJ whole genome shotgun (WGS) entry which is preliminary data.</text>
</comment>
<gene>
    <name evidence="8" type="ORF">GCM10011579_041860</name>
</gene>
<sequence length="224" mass="24587">MLKTPLRVVIADDEVLLREGLERLLTESGLDVVGKAGTVPELLDAVAVTDPDVTIVDIRMPPTHTDEGLVAARELGHKHPRVGVLLLSHHLESTYAVRLLEQHPGGAGYLLKDRILDVIVLVDALHRIADGECVVDPAIVTRLLGRPRPRSPLPKLTERESEVLRLMAEGRSNRGICARLHMSPKTLEGHVRSIFGKLGLLDSPDDHRRVLAVLAYLQVSVDRA</sequence>
<dbReference type="GO" id="GO:0000160">
    <property type="term" value="P:phosphorelay signal transduction system"/>
    <property type="evidence" value="ECO:0007669"/>
    <property type="project" value="InterPro"/>
</dbReference>
<dbReference type="SMART" id="SM00421">
    <property type="entry name" value="HTH_LUXR"/>
    <property type="match status" value="1"/>
</dbReference>
<dbReference type="Gene3D" id="3.40.50.2300">
    <property type="match status" value="1"/>
</dbReference>
<dbReference type="InterPro" id="IPR039420">
    <property type="entry name" value="WalR-like"/>
</dbReference>
<keyword evidence="3 8" id="KW-0238">DNA-binding</keyword>
<dbReference type="Pfam" id="PF00072">
    <property type="entry name" value="Response_reg"/>
    <property type="match status" value="1"/>
</dbReference>
<dbReference type="PANTHER" id="PTHR43214">
    <property type="entry name" value="TWO-COMPONENT RESPONSE REGULATOR"/>
    <property type="match status" value="1"/>
</dbReference>
<dbReference type="RefSeq" id="WP_229703179.1">
    <property type="nucleotide sequence ID" value="NZ_BMMM01000007.1"/>
</dbReference>
<organism evidence="8 9">
    <name type="scientific">Streptomyces albiflavescens</name>
    <dbReference type="NCBI Taxonomy" id="1623582"/>
    <lineage>
        <taxon>Bacteria</taxon>
        <taxon>Bacillati</taxon>
        <taxon>Actinomycetota</taxon>
        <taxon>Actinomycetes</taxon>
        <taxon>Kitasatosporales</taxon>
        <taxon>Streptomycetaceae</taxon>
        <taxon>Streptomyces</taxon>
    </lineage>
</organism>
<protein>
    <submittedName>
        <fullName evidence="8">DNA-binding response regulator</fullName>
    </submittedName>
</protein>
<evidence type="ECO:0000259" key="7">
    <source>
        <dbReference type="PROSITE" id="PS50110"/>
    </source>
</evidence>
<keyword evidence="1 5" id="KW-0597">Phosphoprotein</keyword>
<evidence type="ECO:0000256" key="3">
    <source>
        <dbReference type="ARBA" id="ARBA00023125"/>
    </source>
</evidence>
<evidence type="ECO:0000313" key="8">
    <source>
        <dbReference type="EMBL" id="GGN68459.1"/>
    </source>
</evidence>
<dbReference type="InterPro" id="IPR000792">
    <property type="entry name" value="Tscrpt_reg_LuxR_C"/>
</dbReference>
<dbReference type="PROSITE" id="PS50110">
    <property type="entry name" value="RESPONSE_REGULATORY"/>
    <property type="match status" value="1"/>
</dbReference>
<name>A0A917Y5Z8_9ACTN</name>
<dbReference type="PROSITE" id="PS50043">
    <property type="entry name" value="HTH_LUXR_2"/>
    <property type="match status" value="1"/>
</dbReference>
<dbReference type="InterPro" id="IPR016032">
    <property type="entry name" value="Sig_transdc_resp-reg_C-effctor"/>
</dbReference>
<evidence type="ECO:0000256" key="2">
    <source>
        <dbReference type="ARBA" id="ARBA00023015"/>
    </source>
</evidence>